<gene>
    <name evidence="2" type="ORF">FSC37_15140</name>
</gene>
<reference evidence="2 3" key="1">
    <citation type="submission" date="2019-08" db="EMBL/GenBank/DDBJ databases">
        <authorList>
            <person name="Khan S.A."/>
            <person name="Jeon C.O."/>
            <person name="Jeong S.E."/>
        </authorList>
    </citation>
    <scope>NUCLEOTIDE SEQUENCE [LARGE SCALE GENOMIC DNA]</scope>
    <source>
        <strain evidence="3">IMCC1728</strain>
    </source>
</reference>
<proteinExistence type="predicted"/>
<comment type="caution">
    <text evidence="2">The sequence shown here is derived from an EMBL/GenBank/DDBJ whole genome shotgun (WGS) entry which is preliminary data.</text>
</comment>
<dbReference type="EMBL" id="VOPW01000001">
    <property type="protein sequence ID" value="TXC66665.1"/>
    <property type="molecule type" value="Genomic_DNA"/>
</dbReference>
<evidence type="ECO:0000256" key="1">
    <source>
        <dbReference type="SAM" id="MobiDB-lite"/>
    </source>
</evidence>
<dbReference type="Proteomes" id="UP000321832">
    <property type="component" value="Unassembled WGS sequence"/>
</dbReference>
<feature type="region of interest" description="Disordered" evidence="1">
    <location>
        <begin position="40"/>
        <end position="107"/>
    </location>
</feature>
<feature type="compositionally biased region" description="Low complexity" evidence="1">
    <location>
        <begin position="49"/>
        <end position="84"/>
    </location>
</feature>
<name>A0A5C6U4M1_9BURK</name>
<protein>
    <submittedName>
        <fullName evidence="2">Uncharacterized protein</fullName>
    </submittedName>
</protein>
<accession>A0A5C6U4M1</accession>
<organism evidence="2 3">
    <name type="scientific">Piscinibacter aquaticus</name>
    <dbReference type="NCBI Taxonomy" id="392597"/>
    <lineage>
        <taxon>Bacteria</taxon>
        <taxon>Pseudomonadati</taxon>
        <taxon>Pseudomonadota</taxon>
        <taxon>Betaproteobacteria</taxon>
        <taxon>Burkholderiales</taxon>
        <taxon>Sphaerotilaceae</taxon>
        <taxon>Piscinibacter</taxon>
    </lineage>
</organism>
<evidence type="ECO:0000313" key="3">
    <source>
        <dbReference type="Proteomes" id="UP000321832"/>
    </source>
</evidence>
<sequence>MLALAASMTVEPEILASTHLNLGVALFWQSDFDRLARNTGRRWTSPCGTACTASQASRTSTSPRSTTFASSAAATRPTRPVATPMLPRQRRSGRTTPTPRTPRPRAG</sequence>
<keyword evidence="3" id="KW-1185">Reference proteome</keyword>
<dbReference type="AlphaFoldDB" id="A0A5C6U4M1"/>
<evidence type="ECO:0000313" key="2">
    <source>
        <dbReference type="EMBL" id="TXC66665.1"/>
    </source>
</evidence>